<dbReference type="AlphaFoldDB" id="A0A117NIE0"/>
<keyword evidence="1" id="KW-0812">Transmembrane</keyword>
<accession>A0A117NIE0</accession>
<sequence>MEIKLWLQSSDTLFSFVAHFRLFAIYLKIQIGFSWTGLSYYNFLRLGLKTGKHLLGFLNFSVVK</sequence>
<proteinExistence type="predicted"/>
<dbReference type="EMBL" id="LKAM01000002">
    <property type="protein sequence ID" value="KUM49775.1"/>
    <property type="molecule type" value="Genomic_DNA"/>
</dbReference>
<keyword evidence="2" id="KW-0496">Mitochondrion</keyword>
<evidence type="ECO:0000313" key="2">
    <source>
        <dbReference type="EMBL" id="KUM49775.1"/>
    </source>
</evidence>
<protein>
    <submittedName>
        <fullName evidence="2">Uncharacterized protein</fullName>
    </submittedName>
</protein>
<name>A0A117NIE0_PICGL</name>
<keyword evidence="1" id="KW-0472">Membrane</keyword>
<feature type="transmembrane region" description="Helical" evidence="1">
    <location>
        <begin position="20"/>
        <end position="43"/>
    </location>
</feature>
<comment type="caution">
    <text evidence="2">The sequence shown here is derived from an EMBL/GenBank/DDBJ whole genome shotgun (WGS) entry which is preliminary data.</text>
</comment>
<geneLocation type="mitochondrion" evidence="2"/>
<organism evidence="2">
    <name type="scientific">Picea glauca</name>
    <name type="common">White spruce</name>
    <name type="synonym">Pinus glauca</name>
    <dbReference type="NCBI Taxonomy" id="3330"/>
    <lineage>
        <taxon>Eukaryota</taxon>
        <taxon>Viridiplantae</taxon>
        <taxon>Streptophyta</taxon>
        <taxon>Embryophyta</taxon>
        <taxon>Tracheophyta</taxon>
        <taxon>Spermatophyta</taxon>
        <taxon>Pinopsida</taxon>
        <taxon>Pinidae</taxon>
        <taxon>Conifers I</taxon>
        <taxon>Pinales</taxon>
        <taxon>Pinaceae</taxon>
        <taxon>Picea</taxon>
    </lineage>
</organism>
<reference evidence="2" key="1">
    <citation type="journal article" date="2015" name="Genome Biol. Evol.">
        <title>Organellar Genomes of White Spruce (Picea glauca): Assembly and Annotation.</title>
        <authorList>
            <person name="Jackman S.D."/>
            <person name="Warren R.L."/>
            <person name="Gibb E.A."/>
            <person name="Vandervalk B.P."/>
            <person name="Mohamadi H."/>
            <person name="Chu J."/>
            <person name="Raymond A."/>
            <person name="Pleasance S."/>
            <person name="Coope R."/>
            <person name="Wildung M.R."/>
            <person name="Ritland C.E."/>
            <person name="Bousquet J."/>
            <person name="Jones S.J."/>
            <person name="Bohlmann J."/>
            <person name="Birol I."/>
        </authorList>
    </citation>
    <scope>NUCLEOTIDE SEQUENCE [LARGE SCALE GENOMIC DNA]</scope>
    <source>
        <tissue evidence="2">Flushing bud</tissue>
    </source>
</reference>
<gene>
    <name evidence="2" type="ORF">ABT39_MTgene3002</name>
</gene>
<evidence type="ECO:0000256" key="1">
    <source>
        <dbReference type="SAM" id="Phobius"/>
    </source>
</evidence>
<keyword evidence="1" id="KW-1133">Transmembrane helix</keyword>